<keyword evidence="2" id="KW-0808">Transferase</keyword>
<dbReference type="GO" id="GO:0005524">
    <property type="term" value="F:ATP binding"/>
    <property type="evidence" value="ECO:0007669"/>
    <property type="project" value="UniProtKB-UniRule"/>
</dbReference>
<evidence type="ECO:0000256" key="5">
    <source>
        <dbReference type="ARBA" id="ARBA00022840"/>
    </source>
</evidence>
<evidence type="ECO:0000313" key="11">
    <source>
        <dbReference type="RefSeq" id="XP_030385581.1"/>
    </source>
</evidence>
<dbReference type="PROSITE" id="PS00183">
    <property type="entry name" value="UBC_1"/>
    <property type="match status" value="1"/>
</dbReference>
<accession>A0A6J2UEM7</accession>
<evidence type="ECO:0000313" key="12">
    <source>
        <dbReference type="RefSeq" id="XP_030385582.1"/>
    </source>
</evidence>
<organism evidence="10 12">
    <name type="scientific">Drosophila lebanonensis</name>
    <name type="common">Fruit fly</name>
    <name type="synonym">Scaptodrosophila lebanonensis</name>
    <dbReference type="NCBI Taxonomy" id="7225"/>
    <lineage>
        <taxon>Eukaryota</taxon>
        <taxon>Metazoa</taxon>
        <taxon>Ecdysozoa</taxon>
        <taxon>Arthropoda</taxon>
        <taxon>Hexapoda</taxon>
        <taxon>Insecta</taxon>
        <taxon>Pterygota</taxon>
        <taxon>Neoptera</taxon>
        <taxon>Endopterygota</taxon>
        <taxon>Diptera</taxon>
        <taxon>Brachycera</taxon>
        <taxon>Muscomorpha</taxon>
        <taxon>Ephydroidea</taxon>
        <taxon>Drosophilidae</taxon>
        <taxon>Scaptodrosophila</taxon>
    </lineage>
</organism>
<evidence type="ECO:0000256" key="3">
    <source>
        <dbReference type="ARBA" id="ARBA00022741"/>
    </source>
</evidence>
<evidence type="ECO:0000313" key="10">
    <source>
        <dbReference type="Proteomes" id="UP000504634"/>
    </source>
</evidence>
<dbReference type="RefSeq" id="XP_030385582.1">
    <property type="nucleotide sequence ID" value="XM_030529722.1"/>
</dbReference>
<dbReference type="GO" id="GO:0061631">
    <property type="term" value="F:ubiquitin conjugating enzyme activity"/>
    <property type="evidence" value="ECO:0007669"/>
    <property type="project" value="UniProtKB-EC"/>
</dbReference>
<dbReference type="PROSITE" id="PS50127">
    <property type="entry name" value="UBC_2"/>
    <property type="match status" value="1"/>
</dbReference>
<protein>
    <recommendedName>
        <fullName evidence="1">E2 ubiquitin-conjugating enzyme</fullName>
        <ecNumber evidence="1">2.3.2.23</ecNumber>
    </recommendedName>
</protein>
<dbReference type="Gene3D" id="3.10.110.10">
    <property type="entry name" value="Ubiquitin Conjugating Enzyme"/>
    <property type="match status" value="1"/>
</dbReference>
<dbReference type="RefSeq" id="XP_030385581.1">
    <property type="nucleotide sequence ID" value="XM_030529721.1"/>
</dbReference>
<comment type="similarity">
    <text evidence="7">Belongs to the ubiquitin-conjugating enzyme family.</text>
</comment>
<dbReference type="InterPro" id="IPR050113">
    <property type="entry name" value="Ub_conjugating_enzyme"/>
</dbReference>
<dbReference type="FunFam" id="3.10.110.10:FF:000060">
    <property type="entry name" value="Ubiquitin conjugating enzyme (UbcB)"/>
    <property type="match status" value="1"/>
</dbReference>
<evidence type="ECO:0000256" key="8">
    <source>
        <dbReference type="SAM" id="MobiDB-lite"/>
    </source>
</evidence>
<keyword evidence="5 7" id="KW-0067">ATP-binding</keyword>
<keyword evidence="3 7" id="KW-0547">Nucleotide-binding</keyword>
<feature type="active site" description="Glycyl thioester intermediate" evidence="6">
    <location>
        <position position="164"/>
    </location>
</feature>
<dbReference type="SUPFAM" id="SSF54495">
    <property type="entry name" value="UBC-like"/>
    <property type="match status" value="1"/>
</dbReference>
<evidence type="ECO:0000259" key="9">
    <source>
        <dbReference type="PROSITE" id="PS50127"/>
    </source>
</evidence>
<dbReference type="InterPro" id="IPR000608">
    <property type="entry name" value="UBC"/>
</dbReference>
<evidence type="ECO:0000256" key="4">
    <source>
        <dbReference type="ARBA" id="ARBA00022786"/>
    </source>
</evidence>
<feature type="region of interest" description="Disordered" evidence="8">
    <location>
        <begin position="230"/>
        <end position="253"/>
    </location>
</feature>
<dbReference type="GeneID" id="115632525"/>
<keyword evidence="10" id="KW-1185">Reference proteome</keyword>
<keyword evidence="4 7" id="KW-0833">Ubl conjugation pathway</keyword>
<dbReference type="InterPro" id="IPR023313">
    <property type="entry name" value="UBQ-conjugating_AS"/>
</dbReference>
<feature type="domain" description="UBC core" evidence="9">
    <location>
        <begin position="80"/>
        <end position="226"/>
    </location>
</feature>
<dbReference type="PANTHER" id="PTHR24067">
    <property type="entry name" value="UBIQUITIN-CONJUGATING ENZYME E2"/>
    <property type="match status" value="1"/>
</dbReference>
<dbReference type="Proteomes" id="UP000504634">
    <property type="component" value="Unplaced"/>
</dbReference>
<evidence type="ECO:0000256" key="6">
    <source>
        <dbReference type="PROSITE-ProRule" id="PRU10133"/>
    </source>
</evidence>
<dbReference type="SMART" id="SM00212">
    <property type="entry name" value="UBCc"/>
    <property type="match status" value="1"/>
</dbReference>
<proteinExistence type="inferred from homology"/>
<evidence type="ECO:0000256" key="7">
    <source>
        <dbReference type="RuleBase" id="RU362109"/>
    </source>
</evidence>
<evidence type="ECO:0000256" key="2">
    <source>
        <dbReference type="ARBA" id="ARBA00022679"/>
    </source>
</evidence>
<gene>
    <name evidence="11 12" type="primary">LOC115632525</name>
</gene>
<sequence length="253" mass="29308">MVRPCRRGSTMTRASSCSDLLENVTRKEEKSIETSKNDADCSQAVLRTALRLPDCHRDHITNAHMKRMQIFGTQSNKNTSAYHRLMKELKELMKNPPEYCSAAPTDSNFLYWRATIMGPPGSPYENGIFHLEMDFPDKYPFAPPTVRFLTRIYHCNVGKMGNICLDILNSKWTPALCIEKILLSITSLIVDPNPCDPMRTQMAAIYLINRERHDRTARLWTRRYAMRKDDQIKEKSESQQNHIPSPMRELWNA</sequence>
<name>A0A6J2UEM7_DROLE</name>
<reference evidence="11 12" key="1">
    <citation type="submission" date="2025-04" db="UniProtKB">
        <authorList>
            <consortium name="RefSeq"/>
        </authorList>
    </citation>
    <scope>IDENTIFICATION</scope>
    <source>
        <strain evidence="11 12">11010-0011.00</strain>
        <tissue evidence="11 12">Whole body</tissue>
    </source>
</reference>
<evidence type="ECO:0000256" key="1">
    <source>
        <dbReference type="ARBA" id="ARBA00012486"/>
    </source>
</evidence>
<dbReference type="OrthoDB" id="7851174at2759"/>
<dbReference type="EC" id="2.3.2.23" evidence="1"/>
<dbReference type="AlphaFoldDB" id="A0A6J2UEM7"/>
<dbReference type="Pfam" id="PF00179">
    <property type="entry name" value="UQ_con"/>
    <property type="match status" value="1"/>
</dbReference>
<dbReference type="InterPro" id="IPR016135">
    <property type="entry name" value="UBQ-conjugating_enzyme/RWD"/>
</dbReference>